<name>A0A2Z4UD40_9FIRM</name>
<dbReference type="InterPro" id="IPR001647">
    <property type="entry name" value="HTH_TetR"/>
</dbReference>
<dbReference type="OrthoDB" id="9810250at2"/>
<evidence type="ECO:0000259" key="3">
    <source>
        <dbReference type="PROSITE" id="PS50977"/>
    </source>
</evidence>
<dbReference type="PANTHER" id="PTHR43479:SF11">
    <property type="entry name" value="ACREF_ENVCD OPERON REPRESSOR-RELATED"/>
    <property type="match status" value="1"/>
</dbReference>
<dbReference type="Pfam" id="PF00440">
    <property type="entry name" value="TetR_N"/>
    <property type="match status" value="1"/>
</dbReference>
<dbReference type="InterPro" id="IPR050624">
    <property type="entry name" value="HTH-type_Tx_Regulator"/>
</dbReference>
<dbReference type="KEGG" id="blau:DQQ01_13580"/>
<dbReference type="GO" id="GO:0003677">
    <property type="term" value="F:DNA binding"/>
    <property type="evidence" value="ECO:0007669"/>
    <property type="project" value="UniProtKB-UniRule"/>
</dbReference>
<dbReference type="EMBL" id="CP030280">
    <property type="protein sequence ID" value="AWY98995.1"/>
    <property type="molecule type" value="Genomic_DNA"/>
</dbReference>
<evidence type="ECO:0000313" key="4">
    <source>
        <dbReference type="EMBL" id="AWY98995.1"/>
    </source>
</evidence>
<evidence type="ECO:0000256" key="1">
    <source>
        <dbReference type="ARBA" id="ARBA00023125"/>
    </source>
</evidence>
<evidence type="ECO:0000313" key="5">
    <source>
        <dbReference type="Proteomes" id="UP000250003"/>
    </source>
</evidence>
<dbReference type="Pfam" id="PF14278">
    <property type="entry name" value="TetR_C_8"/>
    <property type="match status" value="1"/>
</dbReference>
<dbReference type="Proteomes" id="UP000250003">
    <property type="component" value="Chromosome"/>
</dbReference>
<reference evidence="5" key="1">
    <citation type="submission" date="2018-06" db="EMBL/GenBank/DDBJ databases">
        <title>Description of Blautia argi sp. nov., a new anaerobic isolated from dog feces.</title>
        <authorList>
            <person name="Chang Y.-H."/>
            <person name="Paek J."/>
            <person name="Shin Y."/>
        </authorList>
    </citation>
    <scope>NUCLEOTIDE SEQUENCE [LARGE SCALE GENOMIC DNA]</scope>
    <source>
        <strain evidence="5">KCTC 15426</strain>
    </source>
</reference>
<dbReference type="InterPro" id="IPR039532">
    <property type="entry name" value="TetR_C_Firmicutes"/>
</dbReference>
<dbReference type="PANTHER" id="PTHR43479">
    <property type="entry name" value="ACREF/ENVCD OPERON REPRESSOR-RELATED"/>
    <property type="match status" value="1"/>
</dbReference>
<keyword evidence="1 2" id="KW-0238">DNA-binding</keyword>
<keyword evidence="5" id="KW-1185">Reference proteome</keyword>
<dbReference type="PROSITE" id="PS50977">
    <property type="entry name" value="HTH_TETR_2"/>
    <property type="match status" value="1"/>
</dbReference>
<evidence type="ECO:0000256" key="2">
    <source>
        <dbReference type="PROSITE-ProRule" id="PRU00335"/>
    </source>
</evidence>
<feature type="DNA-binding region" description="H-T-H motif" evidence="2">
    <location>
        <begin position="32"/>
        <end position="51"/>
    </location>
</feature>
<dbReference type="PRINTS" id="PR00455">
    <property type="entry name" value="HTHTETR"/>
</dbReference>
<proteinExistence type="predicted"/>
<dbReference type="SUPFAM" id="SSF46689">
    <property type="entry name" value="Homeodomain-like"/>
    <property type="match status" value="1"/>
</dbReference>
<organism evidence="4 5">
    <name type="scientific">Blautia argi</name>
    <dbReference type="NCBI Taxonomy" id="1912897"/>
    <lineage>
        <taxon>Bacteria</taxon>
        <taxon>Bacillati</taxon>
        <taxon>Bacillota</taxon>
        <taxon>Clostridia</taxon>
        <taxon>Lachnospirales</taxon>
        <taxon>Lachnospiraceae</taxon>
        <taxon>Blautia</taxon>
    </lineage>
</organism>
<gene>
    <name evidence="4" type="ORF">DQQ01_13580</name>
</gene>
<dbReference type="Gene3D" id="1.10.357.10">
    <property type="entry name" value="Tetracycline Repressor, domain 2"/>
    <property type="match status" value="1"/>
</dbReference>
<accession>A0A2Z4UD40</accession>
<dbReference type="RefSeq" id="WP_111920455.1">
    <property type="nucleotide sequence ID" value="NZ_CAUWHR010000014.1"/>
</dbReference>
<sequence>MKTSPASKEFTRDCLMDALLQLMQKQDYNSISITDLTSRAGVSRMSYYRHYKSKDDILIDYMYRIVREYAAEFSGSSFLSDFQSYEHILYSLKYLKKYKDYVLCLKKANRAEILLKGLDMYMLSVTGSEQGTALDKYQLYYYSGALYNLYMHWIEDGMEEKPETIAALICDQLKNHRFHDKKS</sequence>
<protein>
    <submittedName>
        <fullName evidence="4">TetR/AcrR family transcriptional regulator</fullName>
    </submittedName>
</protein>
<dbReference type="InterPro" id="IPR009057">
    <property type="entry name" value="Homeodomain-like_sf"/>
</dbReference>
<dbReference type="AlphaFoldDB" id="A0A2Z4UD40"/>
<feature type="domain" description="HTH tetR-type" evidence="3">
    <location>
        <begin position="9"/>
        <end position="69"/>
    </location>
</feature>